<dbReference type="InterPro" id="IPR005569">
    <property type="entry name" value="Arc_DNA-bd_dom"/>
</dbReference>
<keyword evidence="4" id="KW-1185">Reference proteome</keyword>
<evidence type="ECO:0000256" key="1">
    <source>
        <dbReference type="SAM" id="MobiDB-lite"/>
    </source>
</evidence>
<dbReference type="GO" id="GO:0003677">
    <property type="term" value="F:DNA binding"/>
    <property type="evidence" value="ECO:0007669"/>
    <property type="project" value="InterPro"/>
</dbReference>
<protein>
    <recommendedName>
        <fullName evidence="2">Arc-like DNA binding domain-containing protein</fullName>
    </recommendedName>
</protein>
<dbReference type="InterPro" id="IPR010985">
    <property type="entry name" value="Ribbon_hlx_hlx"/>
</dbReference>
<feature type="domain" description="Arc-like DNA binding" evidence="2">
    <location>
        <begin position="31"/>
        <end position="71"/>
    </location>
</feature>
<dbReference type="SUPFAM" id="SSF47598">
    <property type="entry name" value="Ribbon-helix-helix"/>
    <property type="match status" value="1"/>
</dbReference>
<sequence length="206" mass="23764">MLIQWISLTSRGILSNGYTFTGITSVTATRSKPDQYLLRLPPGLRERIKAYADYMGRSMNEEIVRILERQFPEPWVAGSRIDELLEMLRVLQRSGASEDGIAKLVSELKATIEGIHSGRVTGLDEKARNRIEQQYQEWQEREYEYQQDLASEEYDPIEDESLGRTGRPEKFVYPDGSIGPQREYRPASWGEEPQGDPFEDPFEDKK</sequence>
<dbReference type="InterPro" id="IPR013321">
    <property type="entry name" value="Arc_rbn_hlx_hlx"/>
</dbReference>
<evidence type="ECO:0000313" key="3">
    <source>
        <dbReference type="EMBL" id="PSJ55781.1"/>
    </source>
</evidence>
<reference evidence="3" key="1">
    <citation type="submission" date="2018-03" db="EMBL/GenBank/DDBJ databases">
        <title>The draft genome of Mesorhizobium soli JCM 19897.</title>
        <authorList>
            <person name="Li L."/>
            <person name="Liu L."/>
            <person name="Liang L."/>
            <person name="Wang T."/>
            <person name="Zhang X."/>
        </authorList>
    </citation>
    <scope>NUCLEOTIDE SEQUENCE [LARGE SCALE GENOMIC DNA]</scope>
    <source>
        <strain evidence="3">JCM 19897</strain>
    </source>
</reference>
<dbReference type="Pfam" id="PF03869">
    <property type="entry name" value="Arc"/>
    <property type="match status" value="1"/>
</dbReference>
<evidence type="ECO:0000313" key="4">
    <source>
        <dbReference type="Proteomes" id="UP000240653"/>
    </source>
</evidence>
<dbReference type="Proteomes" id="UP000240653">
    <property type="component" value="Unassembled WGS sequence"/>
</dbReference>
<organism evidence="3 4">
    <name type="scientific">Pseudaminobacter soli</name>
    <name type="common">ex Li et al. 2025</name>
    <dbReference type="NCBI Taxonomy" id="1295366"/>
    <lineage>
        <taxon>Bacteria</taxon>
        <taxon>Pseudomonadati</taxon>
        <taxon>Pseudomonadota</taxon>
        <taxon>Alphaproteobacteria</taxon>
        <taxon>Hyphomicrobiales</taxon>
        <taxon>Phyllobacteriaceae</taxon>
        <taxon>Pseudaminobacter</taxon>
    </lineage>
</organism>
<gene>
    <name evidence="3" type="ORF">C7I85_26190</name>
</gene>
<accession>A0A2P7RZZ4</accession>
<dbReference type="AlphaFoldDB" id="A0A2P7RZZ4"/>
<dbReference type="EMBL" id="PXYL01000022">
    <property type="protein sequence ID" value="PSJ55781.1"/>
    <property type="molecule type" value="Genomic_DNA"/>
</dbReference>
<evidence type="ECO:0000259" key="2">
    <source>
        <dbReference type="Pfam" id="PF03869"/>
    </source>
</evidence>
<dbReference type="Gene3D" id="1.10.1220.10">
    <property type="entry name" value="Met repressor-like"/>
    <property type="match status" value="1"/>
</dbReference>
<dbReference type="GO" id="GO:0006355">
    <property type="term" value="P:regulation of DNA-templated transcription"/>
    <property type="evidence" value="ECO:0007669"/>
    <property type="project" value="InterPro"/>
</dbReference>
<feature type="compositionally biased region" description="Acidic residues" evidence="1">
    <location>
        <begin position="193"/>
        <end position="206"/>
    </location>
</feature>
<dbReference type="OrthoDB" id="6890552at2"/>
<proteinExistence type="predicted"/>
<feature type="region of interest" description="Disordered" evidence="1">
    <location>
        <begin position="152"/>
        <end position="206"/>
    </location>
</feature>
<name>A0A2P7RZZ4_9HYPH</name>
<comment type="caution">
    <text evidence="3">The sequence shown here is derived from an EMBL/GenBank/DDBJ whole genome shotgun (WGS) entry which is preliminary data.</text>
</comment>